<evidence type="ECO:0000313" key="11">
    <source>
        <dbReference type="Proteomes" id="UP001497392"/>
    </source>
</evidence>
<protein>
    <recommendedName>
        <fullName evidence="3">Conserved oligomeric Golgi complex subunit 8</fullName>
    </recommendedName>
    <alternativeName>
        <fullName evidence="8">Component of oligomeric Golgi complex 8</fullName>
    </alternativeName>
</protein>
<dbReference type="SUPFAM" id="SSF74788">
    <property type="entry name" value="Cullin repeat-like"/>
    <property type="match status" value="1"/>
</dbReference>
<sequence length="555" mass="60368">MSPRARRGPSIGGSLPYGVSGEKEQADAYFSDLLSYSLERLSKEPELLRADQEQLRRQAQEASVTHYRAFIEVAKGLGTTQEDLQHADSQLDALLADLPALSAACEQFAKSTAAYTARRAESKQLLKQHPVILELLEIPQLMNACVRNGSYDEALDLKAFASKVALLHPNIQIVQQLLGEVEAASAAMLAGLLARLKGSIQLPECLRVVGCLRRLAAFPEPELRRRFLQCREQWLAEVVSELDDASIYEYLKRLTDVHRLQLFDVVMQFRAIFSDEAAPQYPPPKHGASSAPAPESDGGAVYSWAEHRLVFYLDTLKRQLPRITEGGSLASVLEHCMYCGMSLGRVGLDFRGLLVPVFEQEVLRLFSSSVKTAAEMFVMVLDVHKWVPMPAIAARAKQSSSAAPNAADGEDAGPPYSLLEHMPLAVFTNGLLSAFNELRHCALLSLANPVAQIVQEALEGAVKLMAHYRATRMLDDNDGALFEAACNAMTGSIAPYIASCYTRIYPGQGKLINVRKAVAALSSVPESSDAGGAGQKLKDRTGSAASSSTQIVPSN</sequence>
<comment type="caution">
    <text evidence="10">The sequence shown here is derived from an EMBL/GenBank/DDBJ whole genome shotgun (WGS) entry which is preliminary data.</text>
</comment>
<evidence type="ECO:0000256" key="7">
    <source>
        <dbReference type="ARBA" id="ARBA00023136"/>
    </source>
</evidence>
<comment type="similarity">
    <text evidence="2">Belongs to the COG8 family.</text>
</comment>
<evidence type="ECO:0000313" key="10">
    <source>
        <dbReference type="EMBL" id="CAL5228242.1"/>
    </source>
</evidence>
<dbReference type="Proteomes" id="UP001497392">
    <property type="component" value="Unassembled WGS sequence"/>
</dbReference>
<organism evidence="10 11">
    <name type="scientific">Coccomyxa viridis</name>
    <dbReference type="NCBI Taxonomy" id="1274662"/>
    <lineage>
        <taxon>Eukaryota</taxon>
        <taxon>Viridiplantae</taxon>
        <taxon>Chlorophyta</taxon>
        <taxon>core chlorophytes</taxon>
        <taxon>Trebouxiophyceae</taxon>
        <taxon>Trebouxiophyceae incertae sedis</taxon>
        <taxon>Coccomyxaceae</taxon>
        <taxon>Coccomyxa</taxon>
    </lineage>
</organism>
<dbReference type="EMBL" id="CAXHTA020000018">
    <property type="protein sequence ID" value="CAL5228242.1"/>
    <property type="molecule type" value="Genomic_DNA"/>
</dbReference>
<evidence type="ECO:0000256" key="8">
    <source>
        <dbReference type="ARBA" id="ARBA00031347"/>
    </source>
</evidence>
<keyword evidence="4" id="KW-0813">Transport</keyword>
<evidence type="ECO:0000256" key="4">
    <source>
        <dbReference type="ARBA" id="ARBA00022448"/>
    </source>
</evidence>
<feature type="compositionally biased region" description="Polar residues" evidence="9">
    <location>
        <begin position="543"/>
        <end position="555"/>
    </location>
</feature>
<evidence type="ECO:0000256" key="2">
    <source>
        <dbReference type="ARBA" id="ARBA00006419"/>
    </source>
</evidence>
<name>A0ABP1GAC6_9CHLO</name>
<evidence type="ECO:0000256" key="3">
    <source>
        <dbReference type="ARBA" id="ARBA00020983"/>
    </source>
</evidence>
<dbReference type="InterPro" id="IPR007255">
    <property type="entry name" value="COG8"/>
</dbReference>
<gene>
    <name evidence="10" type="primary">g11339</name>
    <name evidence="10" type="ORF">VP750_LOCUS10148</name>
</gene>
<evidence type="ECO:0000256" key="6">
    <source>
        <dbReference type="ARBA" id="ARBA00023034"/>
    </source>
</evidence>
<feature type="region of interest" description="Disordered" evidence="9">
    <location>
        <begin position="523"/>
        <end position="555"/>
    </location>
</feature>
<dbReference type="InterPro" id="IPR016159">
    <property type="entry name" value="Cullin_repeat-like_dom_sf"/>
</dbReference>
<evidence type="ECO:0000256" key="9">
    <source>
        <dbReference type="SAM" id="MobiDB-lite"/>
    </source>
</evidence>
<keyword evidence="6" id="KW-0333">Golgi apparatus</keyword>
<reference evidence="10 11" key="1">
    <citation type="submission" date="2024-06" db="EMBL/GenBank/DDBJ databases">
        <authorList>
            <person name="Kraege A."/>
            <person name="Thomma B."/>
        </authorList>
    </citation>
    <scope>NUCLEOTIDE SEQUENCE [LARGE SCALE GENOMIC DNA]</scope>
</reference>
<evidence type="ECO:0000256" key="5">
    <source>
        <dbReference type="ARBA" id="ARBA00022927"/>
    </source>
</evidence>
<proteinExistence type="inferred from homology"/>
<evidence type="ECO:0000256" key="1">
    <source>
        <dbReference type="ARBA" id="ARBA00004395"/>
    </source>
</evidence>
<accession>A0ABP1GAC6</accession>
<dbReference type="PANTHER" id="PTHR21311:SF0">
    <property type="entry name" value="CONSERVED OLIGOMERIC GOLGI COMPLEX SUBUNIT 8"/>
    <property type="match status" value="1"/>
</dbReference>
<keyword evidence="7" id="KW-0472">Membrane</keyword>
<keyword evidence="11" id="KW-1185">Reference proteome</keyword>
<dbReference type="Pfam" id="PF04124">
    <property type="entry name" value="Dor1"/>
    <property type="match status" value="1"/>
</dbReference>
<dbReference type="PANTHER" id="PTHR21311">
    <property type="entry name" value="CONSERVED OLIGOMERIC GOLGI COMPLEX COMPONENT 8"/>
    <property type="match status" value="1"/>
</dbReference>
<keyword evidence="5" id="KW-0653">Protein transport</keyword>
<feature type="region of interest" description="Disordered" evidence="9">
    <location>
        <begin position="1"/>
        <end position="20"/>
    </location>
</feature>
<comment type="subcellular location">
    <subcellularLocation>
        <location evidence="1">Golgi apparatus membrane</location>
        <topology evidence="1">Peripheral membrane protein</topology>
    </subcellularLocation>
</comment>